<evidence type="ECO:0000256" key="1">
    <source>
        <dbReference type="SAM" id="MobiDB-lite"/>
    </source>
</evidence>
<feature type="transmembrane region" description="Helical" evidence="2">
    <location>
        <begin position="76"/>
        <end position="98"/>
    </location>
</feature>
<reference evidence="3 4" key="1">
    <citation type="submission" date="2024-03" db="EMBL/GenBank/DDBJ databases">
        <title>YIM 134122 draft genome.</title>
        <authorList>
            <person name="Zuo S."/>
            <person name="Xiong L."/>
        </authorList>
    </citation>
    <scope>NUCLEOTIDE SEQUENCE [LARGE SCALE GENOMIC DNA]</scope>
    <source>
        <strain evidence="3 4">YIM 134122</strain>
    </source>
</reference>
<comment type="caution">
    <text evidence="3">The sequence shown here is derived from an EMBL/GenBank/DDBJ whole genome shotgun (WGS) entry which is preliminary data.</text>
</comment>
<dbReference type="RefSeq" id="WP_342115286.1">
    <property type="nucleotide sequence ID" value="NZ_JBCAUN010000003.1"/>
</dbReference>
<organism evidence="3 4">
    <name type="scientific">Leifsonia stereocauli</name>
    <dbReference type="NCBI Taxonomy" id="3134136"/>
    <lineage>
        <taxon>Bacteria</taxon>
        <taxon>Bacillati</taxon>
        <taxon>Actinomycetota</taxon>
        <taxon>Actinomycetes</taxon>
        <taxon>Micrococcales</taxon>
        <taxon>Microbacteriaceae</taxon>
        <taxon>Leifsonia</taxon>
    </lineage>
</organism>
<dbReference type="EMBL" id="JBCLVG010000003">
    <property type="protein sequence ID" value="MEN1947734.1"/>
    <property type="molecule type" value="Genomic_DNA"/>
</dbReference>
<feature type="region of interest" description="Disordered" evidence="1">
    <location>
        <begin position="1"/>
        <end position="20"/>
    </location>
</feature>
<keyword evidence="2" id="KW-0812">Transmembrane</keyword>
<protein>
    <submittedName>
        <fullName evidence="3">Potassium transporter Trk</fullName>
    </submittedName>
</protein>
<evidence type="ECO:0000313" key="4">
    <source>
        <dbReference type="Proteomes" id="UP001425155"/>
    </source>
</evidence>
<keyword evidence="2" id="KW-0472">Membrane</keyword>
<keyword evidence="4" id="KW-1185">Reference proteome</keyword>
<evidence type="ECO:0000313" key="3">
    <source>
        <dbReference type="EMBL" id="MEN1947734.1"/>
    </source>
</evidence>
<name>A0ABU9WA60_9MICO</name>
<proteinExistence type="predicted"/>
<evidence type="ECO:0000256" key="2">
    <source>
        <dbReference type="SAM" id="Phobius"/>
    </source>
</evidence>
<keyword evidence="2" id="KW-1133">Transmembrane helix</keyword>
<gene>
    <name evidence="3" type="ORF">WJX64_14345</name>
</gene>
<feature type="transmembrane region" description="Helical" evidence="2">
    <location>
        <begin position="45"/>
        <end position="64"/>
    </location>
</feature>
<sequence length="120" mass="12821">MSLENPADRPSSEPDGVADAADDAANVEIERGEAVVRRSPRYLRFLLSGAIVGIVVALILTVTFPANDEFSIGQVFGFLLLLCGVIGMTLGAVVALVFDRVLAKRAHTEQVEHTTLTTPE</sequence>
<accession>A0ABU9WA60</accession>
<dbReference type="Proteomes" id="UP001425155">
    <property type="component" value="Unassembled WGS sequence"/>
</dbReference>
<feature type="compositionally biased region" description="Basic and acidic residues" evidence="1">
    <location>
        <begin position="1"/>
        <end position="12"/>
    </location>
</feature>